<dbReference type="Proteomes" id="UP000050902">
    <property type="component" value="Unassembled WGS sequence"/>
</dbReference>
<gene>
    <name evidence="1" type="ORF">ABB22_16785</name>
</gene>
<evidence type="ECO:0008006" key="3">
    <source>
        <dbReference type="Google" id="ProtNLM"/>
    </source>
</evidence>
<protein>
    <recommendedName>
        <fullName evidence="3">Pyocin activator protein PrtN</fullName>
    </recommendedName>
</protein>
<dbReference type="EMBL" id="LDJG01000036">
    <property type="protein sequence ID" value="KRG54078.1"/>
    <property type="molecule type" value="Genomic_DNA"/>
</dbReference>
<proteinExistence type="predicted"/>
<keyword evidence="2" id="KW-1185">Reference proteome</keyword>
<dbReference type="RefSeq" id="WP_057505383.1">
    <property type="nucleotide sequence ID" value="NZ_LDJG01000036.1"/>
</dbReference>
<sequence>MAANDYSTFWLLFGKYGATMTIEDVRDTYFPSATLKTMANKHSARLLPPRTGDVYDVRDVAEWWDTQRKAAAS</sequence>
<evidence type="ECO:0000313" key="1">
    <source>
        <dbReference type="EMBL" id="KRG54078.1"/>
    </source>
</evidence>
<comment type="caution">
    <text evidence="1">The sequence shown here is derived from an EMBL/GenBank/DDBJ whole genome shotgun (WGS) entry which is preliminary data.</text>
</comment>
<evidence type="ECO:0000313" key="2">
    <source>
        <dbReference type="Proteomes" id="UP000050902"/>
    </source>
</evidence>
<accession>A0ABR5NFN4</accession>
<organism evidence="1 2">
    <name type="scientific">Stenotrophomonas nitritireducens</name>
    <dbReference type="NCBI Taxonomy" id="83617"/>
    <lineage>
        <taxon>Bacteria</taxon>
        <taxon>Pseudomonadati</taxon>
        <taxon>Pseudomonadota</taxon>
        <taxon>Gammaproteobacteria</taxon>
        <taxon>Lysobacterales</taxon>
        <taxon>Lysobacteraceae</taxon>
        <taxon>Stenotrophomonas</taxon>
    </lineage>
</organism>
<reference evidence="1 2" key="1">
    <citation type="submission" date="2015-05" db="EMBL/GenBank/DDBJ databases">
        <title>Genome sequencing and analysis of members of genus Stenotrophomonas.</title>
        <authorList>
            <person name="Patil P.P."/>
            <person name="Midha S."/>
            <person name="Patil P.B."/>
        </authorList>
    </citation>
    <scope>NUCLEOTIDE SEQUENCE [LARGE SCALE GENOMIC DNA]</scope>
    <source>
        <strain evidence="1 2">DSM 12575</strain>
    </source>
</reference>
<name>A0ABR5NFN4_9GAMM</name>